<evidence type="ECO:0000313" key="2">
    <source>
        <dbReference type="Proteomes" id="UP001601992"/>
    </source>
</evidence>
<gene>
    <name evidence="1" type="ORF">ACFYXQ_45250</name>
</gene>
<evidence type="ECO:0000313" key="1">
    <source>
        <dbReference type="EMBL" id="MFF3574970.1"/>
    </source>
</evidence>
<sequence length="45" mass="4588">MYIGLTGLMASIDRMGGQPQRAEADGSDALTGDIAVACTMGTELV</sequence>
<comment type="caution">
    <text evidence="1">The sequence shown here is derived from an EMBL/GenBank/DDBJ whole genome shotgun (WGS) entry which is preliminary data.</text>
</comment>
<protein>
    <submittedName>
        <fullName evidence="1">Uncharacterized protein</fullName>
    </submittedName>
</protein>
<dbReference type="EMBL" id="JBIAQY010000034">
    <property type="protein sequence ID" value="MFF3574970.1"/>
    <property type="molecule type" value="Genomic_DNA"/>
</dbReference>
<keyword evidence="2" id="KW-1185">Reference proteome</keyword>
<accession>A0ABW6SHU6</accession>
<reference evidence="1 2" key="1">
    <citation type="submission" date="2024-10" db="EMBL/GenBank/DDBJ databases">
        <title>The Natural Products Discovery Center: Release of the First 8490 Sequenced Strains for Exploring Actinobacteria Biosynthetic Diversity.</title>
        <authorList>
            <person name="Kalkreuter E."/>
            <person name="Kautsar S.A."/>
            <person name="Yang D."/>
            <person name="Bader C.D."/>
            <person name="Teijaro C.N."/>
            <person name="Fluegel L."/>
            <person name="Davis C.M."/>
            <person name="Simpson J.R."/>
            <person name="Lauterbach L."/>
            <person name="Steele A.D."/>
            <person name="Gui C."/>
            <person name="Meng S."/>
            <person name="Li G."/>
            <person name="Viehrig K."/>
            <person name="Ye F."/>
            <person name="Su P."/>
            <person name="Kiefer A.F."/>
            <person name="Nichols A."/>
            <person name="Cepeda A.J."/>
            <person name="Yan W."/>
            <person name="Fan B."/>
            <person name="Jiang Y."/>
            <person name="Adhikari A."/>
            <person name="Zheng C.-J."/>
            <person name="Schuster L."/>
            <person name="Cowan T.M."/>
            <person name="Smanski M.J."/>
            <person name="Chevrette M.G."/>
            <person name="De Carvalho L.P.S."/>
            <person name="Shen B."/>
        </authorList>
    </citation>
    <scope>NUCLEOTIDE SEQUENCE [LARGE SCALE GENOMIC DNA]</scope>
    <source>
        <strain evidence="1 2">NPDC002593</strain>
    </source>
</reference>
<proteinExistence type="predicted"/>
<dbReference type="RefSeq" id="WP_387407021.1">
    <property type="nucleotide sequence ID" value="NZ_JBIAQY010000034.1"/>
</dbReference>
<organism evidence="1 2">
    <name type="scientific">Nocardia jiangxiensis</name>
    <dbReference type="NCBI Taxonomy" id="282685"/>
    <lineage>
        <taxon>Bacteria</taxon>
        <taxon>Bacillati</taxon>
        <taxon>Actinomycetota</taxon>
        <taxon>Actinomycetes</taxon>
        <taxon>Mycobacteriales</taxon>
        <taxon>Nocardiaceae</taxon>
        <taxon>Nocardia</taxon>
    </lineage>
</organism>
<dbReference type="Proteomes" id="UP001601992">
    <property type="component" value="Unassembled WGS sequence"/>
</dbReference>
<name>A0ABW6SHU6_9NOCA</name>